<organism evidence="2 3">
    <name type="scientific">Rhodocista pekingensis</name>
    <dbReference type="NCBI Taxonomy" id="201185"/>
    <lineage>
        <taxon>Bacteria</taxon>
        <taxon>Pseudomonadati</taxon>
        <taxon>Pseudomonadota</taxon>
        <taxon>Alphaproteobacteria</taxon>
        <taxon>Rhodospirillales</taxon>
        <taxon>Azospirillaceae</taxon>
        <taxon>Rhodocista</taxon>
    </lineage>
</organism>
<evidence type="ECO:0000313" key="2">
    <source>
        <dbReference type="EMBL" id="MFC7335011.1"/>
    </source>
</evidence>
<dbReference type="EMBL" id="JBHTCM010000025">
    <property type="protein sequence ID" value="MFC7335011.1"/>
    <property type="molecule type" value="Genomic_DNA"/>
</dbReference>
<feature type="compositionally biased region" description="Low complexity" evidence="1">
    <location>
        <begin position="42"/>
        <end position="53"/>
    </location>
</feature>
<proteinExistence type="predicted"/>
<evidence type="ECO:0000256" key="1">
    <source>
        <dbReference type="SAM" id="MobiDB-lite"/>
    </source>
</evidence>
<dbReference type="Pfam" id="PF11154">
    <property type="entry name" value="DUF2934"/>
    <property type="match status" value="1"/>
</dbReference>
<accession>A0ABW2KY68</accession>
<keyword evidence="3" id="KW-1185">Reference proteome</keyword>
<feature type="region of interest" description="Disordered" evidence="1">
    <location>
        <begin position="1"/>
        <end position="66"/>
    </location>
</feature>
<sequence>MPQKSDSPDVPDLIVSGATGTDVDMPAADLPAALDAKKATRRASSAAASAKASTPKRGARKKTAANDEIIAPMADALAGTPSAELLDEIRTEAYLLWLRDGQQSGRDLEHWLEAERIVRHRLSLLPQAAE</sequence>
<gene>
    <name evidence="2" type="ORF">ACFQPS_17730</name>
</gene>
<reference evidence="3" key="1">
    <citation type="journal article" date="2019" name="Int. J. Syst. Evol. Microbiol.">
        <title>The Global Catalogue of Microorganisms (GCM) 10K type strain sequencing project: providing services to taxonomists for standard genome sequencing and annotation.</title>
        <authorList>
            <consortium name="The Broad Institute Genomics Platform"/>
            <consortium name="The Broad Institute Genome Sequencing Center for Infectious Disease"/>
            <person name="Wu L."/>
            <person name="Ma J."/>
        </authorList>
    </citation>
    <scope>NUCLEOTIDE SEQUENCE [LARGE SCALE GENOMIC DNA]</scope>
    <source>
        <strain evidence="3">CGMCC 1.16275</strain>
    </source>
</reference>
<comment type="caution">
    <text evidence="2">The sequence shown here is derived from an EMBL/GenBank/DDBJ whole genome shotgun (WGS) entry which is preliminary data.</text>
</comment>
<name>A0ABW2KY68_9PROT</name>
<evidence type="ECO:0000313" key="3">
    <source>
        <dbReference type="Proteomes" id="UP001596456"/>
    </source>
</evidence>
<protein>
    <submittedName>
        <fullName evidence="2">DUF2934 domain-containing protein</fullName>
    </submittedName>
</protein>
<dbReference type="Proteomes" id="UP001596456">
    <property type="component" value="Unassembled WGS sequence"/>
</dbReference>
<dbReference type="RefSeq" id="WP_377360550.1">
    <property type="nucleotide sequence ID" value="NZ_JBHTCM010000025.1"/>
</dbReference>
<dbReference type="InterPro" id="IPR021327">
    <property type="entry name" value="DUF2934"/>
</dbReference>